<reference evidence="2" key="1">
    <citation type="journal article" date="2015" name="Nature">
        <title>Complex archaea that bridge the gap between prokaryotes and eukaryotes.</title>
        <authorList>
            <person name="Spang A."/>
            <person name="Saw J.H."/>
            <person name="Jorgensen S.L."/>
            <person name="Zaremba-Niedzwiedzka K."/>
            <person name="Martijn J."/>
            <person name="Lind A.E."/>
            <person name="van Eijk R."/>
            <person name="Schleper C."/>
            <person name="Guy L."/>
            <person name="Ettema T.J."/>
        </authorList>
    </citation>
    <scope>NUCLEOTIDE SEQUENCE</scope>
</reference>
<dbReference type="InterPro" id="IPR043472">
    <property type="entry name" value="Macro_dom-like"/>
</dbReference>
<dbReference type="PANTHER" id="PTHR12521:SF0">
    <property type="entry name" value="ADP-RIBOSE GLYCOHYDROLASE OARD1"/>
    <property type="match status" value="1"/>
</dbReference>
<dbReference type="InterPro" id="IPR050892">
    <property type="entry name" value="ADP-ribose_metab_enzymes"/>
</dbReference>
<sequence>MIHYLTGDATEPTVKEGIRVIIHVVNSIGKWGAGFSGAVSAKWKAPEDFYRRQFRFSNHRFNLGGVQWVFVEQHLAVVNLIAQEGVRGASNPKPIRYEALESCLNRLAESCHHLMDDAGIHPPRTQEVTIHMPRIGCGLAGASWDTVGPIVEES</sequence>
<evidence type="ECO:0000259" key="1">
    <source>
        <dbReference type="PROSITE" id="PS51154"/>
    </source>
</evidence>
<feature type="non-terminal residue" evidence="2">
    <location>
        <position position="154"/>
    </location>
</feature>
<name>A0A0F9A1C8_9ZZZZ</name>
<protein>
    <recommendedName>
        <fullName evidence="1">Macro domain-containing protein</fullName>
    </recommendedName>
</protein>
<organism evidence="2">
    <name type="scientific">marine sediment metagenome</name>
    <dbReference type="NCBI Taxonomy" id="412755"/>
    <lineage>
        <taxon>unclassified sequences</taxon>
        <taxon>metagenomes</taxon>
        <taxon>ecological metagenomes</taxon>
    </lineage>
</organism>
<comment type="caution">
    <text evidence="2">The sequence shown here is derived from an EMBL/GenBank/DDBJ whole genome shotgun (WGS) entry which is preliminary data.</text>
</comment>
<gene>
    <name evidence="2" type="ORF">LCGC14_2968400</name>
</gene>
<dbReference type="PANTHER" id="PTHR12521">
    <property type="entry name" value="PROTEIN C6ORF130"/>
    <property type="match status" value="1"/>
</dbReference>
<evidence type="ECO:0000313" key="2">
    <source>
        <dbReference type="EMBL" id="KKK66011.1"/>
    </source>
</evidence>
<dbReference type="Gene3D" id="3.40.220.10">
    <property type="entry name" value="Leucine Aminopeptidase, subunit E, domain 1"/>
    <property type="match status" value="1"/>
</dbReference>
<dbReference type="EMBL" id="LAZR01060284">
    <property type="protein sequence ID" value="KKK66011.1"/>
    <property type="molecule type" value="Genomic_DNA"/>
</dbReference>
<dbReference type="InterPro" id="IPR002589">
    <property type="entry name" value="Macro_dom"/>
</dbReference>
<accession>A0A0F9A1C8</accession>
<feature type="domain" description="Macro" evidence="1">
    <location>
        <begin position="1"/>
        <end position="154"/>
    </location>
</feature>
<dbReference type="SMART" id="SM00506">
    <property type="entry name" value="A1pp"/>
    <property type="match status" value="1"/>
</dbReference>
<dbReference type="PROSITE" id="PS51154">
    <property type="entry name" value="MACRO"/>
    <property type="match status" value="1"/>
</dbReference>
<proteinExistence type="predicted"/>
<dbReference type="SUPFAM" id="SSF52949">
    <property type="entry name" value="Macro domain-like"/>
    <property type="match status" value="1"/>
</dbReference>
<dbReference type="AlphaFoldDB" id="A0A0F9A1C8"/>
<dbReference type="GO" id="GO:0140291">
    <property type="term" value="P:peptidyl-glutamate ADP-deribosylation"/>
    <property type="evidence" value="ECO:0007669"/>
    <property type="project" value="TreeGrafter"/>
</dbReference>